<dbReference type="InterPro" id="IPR036236">
    <property type="entry name" value="Znf_C2H2_sf"/>
</dbReference>
<reference evidence="3 4" key="1">
    <citation type="submission" date="2023-01" db="EMBL/GenBank/DDBJ databases">
        <authorList>
            <person name="Whitehead M."/>
        </authorList>
    </citation>
    <scope>NUCLEOTIDE SEQUENCE [LARGE SCALE GENOMIC DNA]</scope>
</reference>
<sequence length="112" mass="13495">MKIYKYGSYTYQSKDLGHVLLNMCTHINKKEPENPILNLTAPKVLTPVPQKKIRLYRCEVCSKIFDSQNNCLDHVQKHYNWSTAPIKKFRIVLRKKLMKTMQMWKTKWYTWT</sequence>
<comment type="caution">
    <text evidence="3">The sequence shown here is derived from an EMBL/GenBank/DDBJ whole genome shotgun (WGS) entry which is preliminary data.</text>
</comment>
<dbReference type="GO" id="GO:0008270">
    <property type="term" value="F:zinc ion binding"/>
    <property type="evidence" value="ECO:0007669"/>
    <property type="project" value="UniProtKB-KW"/>
</dbReference>
<evidence type="ECO:0000256" key="1">
    <source>
        <dbReference type="PROSITE-ProRule" id="PRU00042"/>
    </source>
</evidence>
<dbReference type="AlphaFoldDB" id="A0AAV0YDV5"/>
<gene>
    <name evidence="3" type="ORF">MEUPH1_LOCUS30649</name>
</gene>
<keyword evidence="1" id="KW-0862">Zinc</keyword>
<evidence type="ECO:0000313" key="3">
    <source>
        <dbReference type="EMBL" id="CAI6377381.1"/>
    </source>
</evidence>
<proteinExistence type="predicted"/>
<keyword evidence="1" id="KW-0863">Zinc-finger</keyword>
<dbReference type="Proteomes" id="UP001160148">
    <property type="component" value="Unassembled WGS sequence"/>
</dbReference>
<keyword evidence="1" id="KW-0479">Metal-binding</keyword>
<evidence type="ECO:0000259" key="2">
    <source>
        <dbReference type="PROSITE" id="PS50157"/>
    </source>
</evidence>
<organism evidence="3 4">
    <name type="scientific">Macrosiphum euphorbiae</name>
    <name type="common">potato aphid</name>
    <dbReference type="NCBI Taxonomy" id="13131"/>
    <lineage>
        <taxon>Eukaryota</taxon>
        <taxon>Metazoa</taxon>
        <taxon>Ecdysozoa</taxon>
        <taxon>Arthropoda</taxon>
        <taxon>Hexapoda</taxon>
        <taxon>Insecta</taxon>
        <taxon>Pterygota</taxon>
        <taxon>Neoptera</taxon>
        <taxon>Paraneoptera</taxon>
        <taxon>Hemiptera</taxon>
        <taxon>Sternorrhyncha</taxon>
        <taxon>Aphidomorpha</taxon>
        <taxon>Aphidoidea</taxon>
        <taxon>Aphididae</taxon>
        <taxon>Macrosiphini</taxon>
        <taxon>Macrosiphum</taxon>
    </lineage>
</organism>
<dbReference type="PROSITE" id="PS50157">
    <property type="entry name" value="ZINC_FINGER_C2H2_2"/>
    <property type="match status" value="1"/>
</dbReference>
<dbReference type="SUPFAM" id="SSF57667">
    <property type="entry name" value="beta-beta-alpha zinc fingers"/>
    <property type="match status" value="1"/>
</dbReference>
<dbReference type="PROSITE" id="PS00028">
    <property type="entry name" value="ZINC_FINGER_C2H2_1"/>
    <property type="match status" value="1"/>
</dbReference>
<protein>
    <recommendedName>
        <fullName evidence="2">C2H2-type domain-containing protein</fullName>
    </recommendedName>
</protein>
<accession>A0AAV0YDV5</accession>
<keyword evidence="4" id="KW-1185">Reference proteome</keyword>
<dbReference type="InterPro" id="IPR013087">
    <property type="entry name" value="Znf_C2H2_type"/>
</dbReference>
<dbReference type="EMBL" id="CARXXK010001727">
    <property type="protein sequence ID" value="CAI6377381.1"/>
    <property type="molecule type" value="Genomic_DNA"/>
</dbReference>
<evidence type="ECO:0000313" key="4">
    <source>
        <dbReference type="Proteomes" id="UP001160148"/>
    </source>
</evidence>
<dbReference type="SMART" id="SM00355">
    <property type="entry name" value="ZnF_C2H2"/>
    <property type="match status" value="1"/>
</dbReference>
<feature type="domain" description="C2H2-type" evidence="2">
    <location>
        <begin position="56"/>
        <end position="78"/>
    </location>
</feature>
<name>A0AAV0YDV5_9HEMI</name>